<evidence type="ECO:0000256" key="1">
    <source>
        <dbReference type="SAM" id="SignalP"/>
    </source>
</evidence>
<proteinExistence type="predicted"/>
<name>A0A9X0AXT4_9HELO</name>
<keyword evidence="1" id="KW-0732">Signal</keyword>
<keyword evidence="3" id="KW-1185">Reference proteome</keyword>
<comment type="caution">
    <text evidence="2">The sequence shown here is derived from an EMBL/GenBank/DDBJ whole genome shotgun (WGS) entry which is preliminary data.</text>
</comment>
<protein>
    <submittedName>
        <fullName evidence="2">Uncharacterized protein</fullName>
    </submittedName>
</protein>
<feature type="signal peptide" evidence="1">
    <location>
        <begin position="1"/>
        <end position="18"/>
    </location>
</feature>
<evidence type="ECO:0000313" key="3">
    <source>
        <dbReference type="Proteomes" id="UP001152300"/>
    </source>
</evidence>
<sequence>MYSYLLFITAFLVPFASAQSYSTGSIGTGSGPSQNASYFKEYNQFPNATGSGYLHGANTSLTPFTVQLAIWDTRINVTEIPWTGNQAVTNTVISLNAQDDIFPSNSSWETCVVLFTDVPRNVTVKGQDDTGDCTTMFTKDCITDFTVAIQSARALATRNNATGACGGISFDIPTQCAGSLLVGSVAQNVTSSQTDGSAWMYESSDPHDSTNLTFYEEAVTRIWPMMLIQSPSVDFRGGNGITTARMNCLRAKNITSGSQEVDNVPGAGNRMVLGGWTLFVVMGAMSLLF</sequence>
<dbReference type="AlphaFoldDB" id="A0A9X0AXT4"/>
<gene>
    <name evidence="2" type="ORF">OCU04_001284</name>
</gene>
<feature type="chain" id="PRO_5040791647" evidence="1">
    <location>
        <begin position="19"/>
        <end position="289"/>
    </location>
</feature>
<organism evidence="2 3">
    <name type="scientific">Sclerotinia nivalis</name>
    <dbReference type="NCBI Taxonomy" id="352851"/>
    <lineage>
        <taxon>Eukaryota</taxon>
        <taxon>Fungi</taxon>
        <taxon>Dikarya</taxon>
        <taxon>Ascomycota</taxon>
        <taxon>Pezizomycotina</taxon>
        <taxon>Leotiomycetes</taxon>
        <taxon>Helotiales</taxon>
        <taxon>Sclerotiniaceae</taxon>
        <taxon>Sclerotinia</taxon>
    </lineage>
</organism>
<dbReference type="EMBL" id="JAPEIS010000001">
    <property type="protein sequence ID" value="KAJ8070926.1"/>
    <property type="molecule type" value="Genomic_DNA"/>
</dbReference>
<reference evidence="2" key="1">
    <citation type="submission" date="2022-11" db="EMBL/GenBank/DDBJ databases">
        <title>Genome Resource of Sclerotinia nivalis Strain SnTB1, a Plant Pathogen Isolated from American Ginseng.</title>
        <authorList>
            <person name="Fan S."/>
        </authorList>
    </citation>
    <scope>NUCLEOTIDE SEQUENCE</scope>
    <source>
        <strain evidence="2">SnTB1</strain>
    </source>
</reference>
<evidence type="ECO:0000313" key="2">
    <source>
        <dbReference type="EMBL" id="KAJ8070926.1"/>
    </source>
</evidence>
<dbReference type="Proteomes" id="UP001152300">
    <property type="component" value="Unassembled WGS sequence"/>
</dbReference>
<accession>A0A9X0AXT4</accession>
<dbReference type="OrthoDB" id="4526039at2759"/>